<sequence>MIVKKWILSNRLLTKLAIYFNRIRLKSKKQITYGKGAFIGFSVICEGRNGFGADSSIVSSYMGYGSYIAQNTKISKTKIGKYSSIGPNVSCIFGRHPASTFVSTHPAFFAPKTPVNFSYAREQLFPEYPNPIDDEGTYTIGIGNDVWIGANVSILDGVRIGDGAIVAANSLVNKDIAPYTIVGGVPAREIKKRFTDDEIQFLLALKWWEKPQEWITKNSHLFKDIKDFKNNFSNERE</sequence>
<evidence type="ECO:0000256" key="4">
    <source>
        <dbReference type="ARBA" id="ARBA00023315"/>
    </source>
</evidence>
<evidence type="ECO:0000256" key="3">
    <source>
        <dbReference type="ARBA" id="ARBA00022737"/>
    </source>
</evidence>
<dbReference type="RefSeq" id="WP_234989636.1">
    <property type="nucleotide sequence ID" value="NZ_FWXO01000002.1"/>
</dbReference>
<keyword evidence="2 5" id="KW-0808">Transferase</keyword>
<keyword evidence="6" id="KW-1185">Reference proteome</keyword>
<dbReference type="Pfam" id="PF00132">
    <property type="entry name" value="Hexapep"/>
    <property type="match status" value="1"/>
</dbReference>
<name>A0A1W2A3J1_9FLAO</name>
<reference evidence="5 6" key="1">
    <citation type="submission" date="2017-04" db="EMBL/GenBank/DDBJ databases">
        <authorList>
            <person name="Afonso C.L."/>
            <person name="Miller P.J."/>
            <person name="Scott M.A."/>
            <person name="Spackman E."/>
            <person name="Goraichik I."/>
            <person name="Dimitrov K.M."/>
            <person name="Suarez D.L."/>
            <person name="Swayne D.E."/>
        </authorList>
    </citation>
    <scope>NUCLEOTIDE SEQUENCE [LARGE SCALE GENOMIC DNA]</scope>
    <source>
        <strain evidence="5 6">DSM 21164</strain>
    </source>
</reference>
<dbReference type="PROSITE" id="PS00101">
    <property type="entry name" value="HEXAPEP_TRANSFERASES"/>
    <property type="match status" value="1"/>
</dbReference>
<dbReference type="EMBL" id="FWXO01000002">
    <property type="protein sequence ID" value="SMC54868.1"/>
    <property type="molecule type" value="Genomic_DNA"/>
</dbReference>
<accession>A0A1W2A3J1</accession>
<proteinExistence type="inferred from homology"/>
<gene>
    <name evidence="5" type="ORF">SAMN05660703_1745</name>
</gene>
<dbReference type="InterPro" id="IPR050179">
    <property type="entry name" value="Trans_hexapeptide_repeat"/>
</dbReference>
<dbReference type="PANTHER" id="PTHR43300">
    <property type="entry name" value="ACETYLTRANSFERASE"/>
    <property type="match status" value="1"/>
</dbReference>
<dbReference type="STRING" id="504486.SAMN05660703_1745"/>
<dbReference type="GO" id="GO:0016746">
    <property type="term" value="F:acyltransferase activity"/>
    <property type="evidence" value="ECO:0007669"/>
    <property type="project" value="UniProtKB-KW"/>
</dbReference>
<dbReference type="Gene3D" id="2.160.10.10">
    <property type="entry name" value="Hexapeptide repeat proteins"/>
    <property type="match status" value="1"/>
</dbReference>
<dbReference type="SUPFAM" id="SSF51161">
    <property type="entry name" value="Trimeric LpxA-like enzymes"/>
    <property type="match status" value="1"/>
</dbReference>
<dbReference type="Proteomes" id="UP000192360">
    <property type="component" value="Unassembled WGS sequence"/>
</dbReference>
<evidence type="ECO:0000256" key="1">
    <source>
        <dbReference type="ARBA" id="ARBA00007274"/>
    </source>
</evidence>
<comment type="similarity">
    <text evidence="1">Belongs to the transferase hexapeptide repeat family.</text>
</comment>
<keyword evidence="4" id="KW-0012">Acyltransferase</keyword>
<dbReference type="InterPro" id="IPR001451">
    <property type="entry name" value="Hexapep"/>
</dbReference>
<organism evidence="5 6">
    <name type="scientific">Cellulophaga tyrosinoxydans</name>
    <dbReference type="NCBI Taxonomy" id="504486"/>
    <lineage>
        <taxon>Bacteria</taxon>
        <taxon>Pseudomonadati</taxon>
        <taxon>Bacteroidota</taxon>
        <taxon>Flavobacteriia</taxon>
        <taxon>Flavobacteriales</taxon>
        <taxon>Flavobacteriaceae</taxon>
        <taxon>Cellulophaga</taxon>
    </lineage>
</organism>
<dbReference type="AlphaFoldDB" id="A0A1W2A3J1"/>
<evidence type="ECO:0000256" key="2">
    <source>
        <dbReference type="ARBA" id="ARBA00022679"/>
    </source>
</evidence>
<evidence type="ECO:0000313" key="6">
    <source>
        <dbReference type="Proteomes" id="UP000192360"/>
    </source>
</evidence>
<dbReference type="InterPro" id="IPR018357">
    <property type="entry name" value="Hexapep_transf_CS"/>
</dbReference>
<dbReference type="InterPro" id="IPR011004">
    <property type="entry name" value="Trimer_LpxA-like_sf"/>
</dbReference>
<keyword evidence="3" id="KW-0677">Repeat</keyword>
<evidence type="ECO:0000313" key="5">
    <source>
        <dbReference type="EMBL" id="SMC54868.1"/>
    </source>
</evidence>
<protein>
    <submittedName>
        <fullName evidence="5">Transferase hexapeptide (Six repeat-containing protein)</fullName>
    </submittedName>
</protein>
<dbReference type="PANTHER" id="PTHR43300:SF11">
    <property type="entry name" value="ACETYLTRANSFERASE RV3034C-RELATED"/>
    <property type="match status" value="1"/>
</dbReference>
<dbReference type="CDD" id="cd03349">
    <property type="entry name" value="LbH_XAT"/>
    <property type="match status" value="1"/>
</dbReference>